<name>A0AAW0Z5G1_9TREE</name>
<evidence type="ECO:0000256" key="1">
    <source>
        <dbReference type="SAM" id="MobiDB-lite"/>
    </source>
</evidence>
<evidence type="ECO:0000313" key="2">
    <source>
        <dbReference type="EMBL" id="KAK8869454.1"/>
    </source>
</evidence>
<dbReference type="GeneID" id="92177278"/>
<sequence length="77" mass="8648">MGGTVTFRILNEVVGTARSNAFWRMLVLVDMPLAKTIIDATDTMGRMKGSNSEKTNTKRNKKKKKKREKKTTVNSTS</sequence>
<keyword evidence="3" id="KW-1185">Reference proteome</keyword>
<gene>
    <name evidence="2" type="ORF">IAR55_000018</name>
</gene>
<proteinExistence type="predicted"/>
<dbReference type="EMBL" id="JBCAWK010000001">
    <property type="protein sequence ID" value="KAK8869454.1"/>
    <property type="molecule type" value="Genomic_DNA"/>
</dbReference>
<dbReference type="AlphaFoldDB" id="A0AAW0Z5G1"/>
<protein>
    <submittedName>
        <fullName evidence="2">Uncharacterized protein</fullName>
    </submittedName>
</protein>
<reference evidence="2 3" key="1">
    <citation type="journal article" date="2024" name="bioRxiv">
        <title>Comparative genomics of Cryptococcus and Kwoniella reveals pathogenesis evolution and contrasting karyotype dynamics via intercentromeric recombination or chromosome fusion.</title>
        <authorList>
            <person name="Coelho M.A."/>
            <person name="David-Palma M."/>
            <person name="Shea T."/>
            <person name="Bowers K."/>
            <person name="McGinley-Smith S."/>
            <person name="Mohammad A.W."/>
            <person name="Gnirke A."/>
            <person name="Yurkov A.M."/>
            <person name="Nowrousian M."/>
            <person name="Sun S."/>
            <person name="Cuomo C.A."/>
            <person name="Heitman J."/>
        </authorList>
    </citation>
    <scope>NUCLEOTIDE SEQUENCE [LARGE SCALE GENOMIC DNA]</scope>
    <source>
        <strain evidence="2 3">CBS 13917</strain>
    </source>
</reference>
<feature type="region of interest" description="Disordered" evidence="1">
    <location>
        <begin position="42"/>
        <end position="77"/>
    </location>
</feature>
<organism evidence="2 3">
    <name type="scientific">Kwoniella newhampshirensis</name>
    <dbReference type="NCBI Taxonomy" id="1651941"/>
    <lineage>
        <taxon>Eukaryota</taxon>
        <taxon>Fungi</taxon>
        <taxon>Dikarya</taxon>
        <taxon>Basidiomycota</taxon>
        <taxon>Agaricomycotina</taxon>
        <taxon>Tremellomycetes</taxon>
        <taxon>Tremellales</taxon>
        <taxon>Cryptococcaceae</taxon>
        <taxon>Kwoniella</taxon>
    </lineage>
</organism>
<evidence type="ECO:0000313" key="3">
    <source>
        <dbReference type="Proteomes" id="UP001388673"/>
    </source>
</evidence>
<comment type="caution">
    <text evidence="2">The sequence shown here is derived from an EMBL/GenBank/DDBJ whole genome shotgun (WGS) entry which is preliminary data.</text>
</comment>
<feature type="compositionally biased region" description="Basic residues" evidence="1">
    <location>
        <begin position="57"/>
        <end position="69"/>
    </location>
</feature>
<dbReference type="KEGG" id="kne:92177278"/>
<accession>A0AAW0Z5G1</accession>
<dbReference type="Proteomes" id="UP001388673">
    <property type="component" value="Unassembled WGS sequence"/>
</dbReference>
<dbReference type="RefSeq" id="XP_066805700.1">
    <property type="nucleotide sequence ID" value="XM_066943158.1"/>
</dbReference>